<organism evidence="1 2">
    <name type="scientific">Paenibacillus donghaensis</name>
    <dbReference type="NCBI Taxonomy" id="414771"/>
    <lineage>
        <taxon>Bacteria</taxon>
        <taxon>Bacillati</taxon>
        <taxon>Bacillota</taxon>
        <taxon>Bacilli</taxon>
        <taxon>Bacillales</taxon>
        <taxon>Paenibacillaceae</taxon>
        <taxon>Paenibacillus</taxon>
    </lineage>
</organism>
<protein>
    <recommendedName>
        <fullName evidence="3">DUF4367 domain-containing protein</fullName>
    </recommendedName>
</protein>
<keyword evidence="2" id="KW-1185">Reference proteome</keyword>
<dbReference type="KEGG" id="pdh:B9T62_34025"/>
<accession>A0A2Z2KTR9</accession>
<sequence>MRDGDLTAEERALRQYDTAGEFPSIDIRSAVMARITTKSTSEPGIVPMSVQAIPEDEKLTIMEKVELSAGHKPRRRNAALRRRISIAAACSVLLLAAGTGYYNYQDDTSQATAIPYVQKAYEPLIDKEHNFKISLKDQADYTEQTQNADPVIQEKQKEANEEVKQLMEQLQPGEMAAFATHTGAENELPLLYVAQPFSYEKYSDYESALAEWSAPELRVPDNLPEGYKFAQGLIAPPSGTNSAGNSKKNPIMFLGEASSPEGTEPSDTLTVWRNIKWDQAERANLIFKKGQQTLKIGAFAYKPGQASNFYTNGMSSTENIRIQLQNAGSTEDHELIYLEAAADDKVYFKHMLLWMDRDAQVSYQLHDSGDSQLTKEQLIQIAGSVMK</sequence>
<gene>
    <name evidence="1" type="ORF">B9T62_34025</name>
</gene>
<evidence type="ECO:0000313" key="1">
    <source>
        <dbReference type="EMBL" id="ASA25312.1"/>
    </source>
</evidence>
<reference evidence="1 2" key="1">
    <citation type="submission" date="2017-06" db="EMBL/GenBank/DDBJ databases">
        <title>Complete genome sequence of Paenibacillus donghaensis KCTC 13049T isolated from East Sea sediment, South Korea.</title>
        <authorList>
            <person name="Jung B.K."/>
            <person name="Hong S.-J."/>
            <person name="Shin J.-H."/>
        </authorList>
    </citation>
    <scope>NUCLEOTIDE SEQUENCE [LARGE SCALE GENOMIC DNA]</scope>
    <source>
        <strain evidence="1 2">KCTC 13049</strain>
    </source>
</reference>
<dbReference type="Proteomes" id="UP000249890">
    <property type="component" value="Chromosome"/>
</dbReference>
<dbReference type="AlphaFoldDB" id="A0A2Z2KTR9"/>
<evidence type="ECO:0000313" key="2">
    <source>
        <dbReference type="Proteomes" id="UP000249890"/>
    </source>
</evidence>
<proteinExistence type="predicted"/>
<evidence type="ECO:0008006" key="3">
    <source>
        <dbReference type="Google" id="ProtNLM"/>
    </source>
</evidence>
<dbReference type="OrthoDB" id="2662982at2"/>
<name>A0A2Z2KTR9_9BACL</name>
<dbReference type="RefSeq" id="WP_087919276.1">
    <property type="nucleotide sequence ID" value="NZ_CP021780.1"/>
</dbReference>
<dbReference type="EMBL" id="CP021780">
    <property type="protein sequence ID" value="ASA25312.1"/>
    <property type="molecule type" value="Genomic_DNA"/>
</dbReference>